<proteinExistence type="predicted"/>
<dbReference type="Gene3D" id="1.20.120.330">
    <property type="entry name" value="Nucleotidyltransferases domain 2"/>
    <property type="match status" value="1"/>
</dbReference>
<dbReference type="OrthoDB" id="8303898at2"/>
<sequence length="191" mass="21496">MLEADSEAIVKFAMGHRSYEIDKFDELVLKSPNWACAIAAHIHLDHVLDVFLEDFCVRPKAVRSGAKRMSSLDKATLLYGVGVLSEGSFASISNLNRLRNKFAHELNFDISDAKVDEYRGNLMSAYGDRVRSRTEYFEAVGGRIEFKLMLQLSVLFVEEERLAHLIHGLRFAQSQADLADAMLVARNTLLS</sequence>
<reference evidence="1 2" key="1">
    <citation type="submission" date="2016-10" db="EMBL/GenBank/DDBJ databases">
        <authorList>
            <person name="de Groot N.N."/>
        </authorList>
    </citation>
    <scope>NUCLEOTIDE SEQUENCE [LARGE SCALE GENOMIC DNA]</scope>
    <source>
        <strain evidence="1 2">CGMCC 1.10836</strain>
    </source>
</reference>
<dbReference type="SUPFAM" id="SSF158668">
    <property type="entry name" value="MtlR-like"/>
    <property type="match status" value="1"/>
</dbReference>
<dbReference type="AlphaFoldDB" id="A0A1H8I0E9"/>
<accession>A0A1H8I0E9</accession>
<name>A0A1H8I0E9_9RHOB</name>
<gene>
    <name evidence="1" type="ORF">SAMN05216227_101875</name>
</gene>
<organism evidence="1 2">
    <name type="scientific">Pseudorhodobacter antarcticus</name>
    <dbReference type="NCBI Taxonomy" id="1077947"/>
    <lineage>
        <taxon>Bacteria</taxon>
        <taxon>Pseudomonadati</taxon>
        <taxon>Pseudomonadota</taxon>
        <taxon>Alphaproteobacteria</taxon>
        <taxon>Rhodobacterales</taxon>
        <taxon>Paracoccaceae</taxon>
        <taxon>Pseudorhodobacter</taxon>
    </lineage>
</organism>
<evidence type="ECO:0000313" key="2">
    <source>
        <dbReference type="Proteomes" id="UP000183002"/>
    </source>
</evidence>
<dbReference type="EMBL" id="FOCO01000018">
    <property type="protein sequence ID" value="SEN61817.1"/>
    <property type="molecule type" value="Genomic_DNA"/>
</dbReference>
<dbReference type="RefSeq" id="WP_139194008.1">
    <property type="nucleotide sequence ID" value="NZ_FOCO01000018.1"/>
</dbReference>
<dbReference type="Proteomes" id="UP000183002">
    <property type="component" value="Unassembled WGS sequence"/>
</dbReference>
<protein>
    <recommendedName>
        <fullName evidence="3">Mannitol repressor</fullName>
    </recommendedName>
</protein>
<dbReference type="InterPro" id="IPR038026">
    <property type="entry name" value="MtlR-like_sf"/>
</dbReference>
<evidence type="ECO:0000313" key="1">
    <source>
        <dbReference type="EMBL" id="SEN61817.1"/>
    </source>
</evidence>
<evidence type="ECO:0008006" key="3">
    <source>
        <dbReference type="Google" id="ProtNLM"/>
    </source>
</evidence>
<keyword evidence="2" id="KW-1185">Reference proteome</keyword>